<dbReference type="InterPro" id="IPR033121">
    <property type="entry name" value="PEPTIDASE_A1"/>
</dbReference>
<feature type="region of interest" description="Disordered" evidence="2">
    <location>
        <begin position="487"/>
        <end position="510"/>
    </location>
</feature>
<dbReference type="GO" id="GO:0006508">
    <property type="term" value="P:proteolysis"/>
    <property type="evidence" value="ECO:0007669"/>
    <property type="project" value="InterPro"/>
</dbReference>
<evidence type="ECO:0000256" key="3">
    <source>
        <dbReference type="SAM" id="Phobius"/>
    </source>
</evidence>
<evidence type="ECO:0000259" key="5">
    <source>
        <dbReference type="PROSITE" id="PS51767"/>
    </source>
</evidence>
<dbReference type="InterPro" id="IPR001461">
    <property type="entry name" value="Aspartic_peptidase_A1"/>
</dbReference>
<feature type="domain" description="Peptidase A1" evidence="5">
    <location>
        <begin position="77"/>
        <end position="411"/>
    </location>
</feature>
<feature type="compositionally biased region" description="Basic and acidic residues" evidence="2">
    <location>
        <begin position="501"/>
        <end position="510"/>
    </location>
</feature>
<organism evidence="6 7">
    <name type="scientific">Dactylellina haptotyla (strain CBS 200.50)</name>
    <name type="common">Nematode-trapping fungus</name>
    <name type="synonym">Monacrosporium haptotylum</name>
    <dbReference type="NCBI Taxonomy" id="1284197"/>
    <lineage>
        <taxon>Eukaryota</taxon>
        <taxon>Fungi</taxon>
        <taxon>Dikarya</taxon>
        <taxon>Ascomycota</taxon>
        <taxon>Pezizomycotina</taxon>
        <taxon>Orbiliomycetes</taxon>
        <taxon>Orbiliales</taxon>
        <taxon>Orbiliaceae</taxon>
        <taxon>Dactylellina</taxon>
    </lineage>
</organism>
<dbReference type="InterPro" id="IPR021109">
    <property type="entry name" value="Peptidase_aspartic_dom_sf"/>
</dbReference>
<dbReference type="Pfam" id="PF00026">
    <property type="entry name" value="Asp"/>
    <property type="match status" value="1"/>
</dbReference>
<dbReference type="PANTHER" id="PTHR47966">
    <property type="entry name" value="BETA-SITE APP-CLEAVING ENZYME, ISOFORM A-RELATED"/>
    <property type="match status" value="1"/>
</dbReference>
<dbReference type="OrthoDB" id="771136at2759"/>
<feature type="transmembrane region" description="Helical" evidence="3">
    <location>
        <begin position="455"/>
        <end position="480"/>
    </location>
</feature>
<proteinExistence type="inferred from homology"/>
<keyword evidence="4" id="KW-0732">Signal</keyword>
<dbReference type="SUPFAM" id="SSF50630">
    <property type="entry name" value="Acid proteases"/>
    <property type="match status" value="1"/>
</dbReference>
<dbReference type="EMBL" id="AQGS01000479">
    <property type="protein sequence ID" value="EPS39286.1"/>
    <property type="molecule type" value="Genomic_DNA"/>
</dbReference>
<accession>S8ADX9</accession>
<comment type="caution">
    <text evidence="6">The sequence shown here is derived from an EMBL/GenBank/DDBJ whole genome shotgun (WGS) entry which is preliminary data.</text>
</comment>
<dbReference type="Gene3D" id="2.40.70.10">
    <property type="entry name" value="Acid Proteases"/>
    <property type="match status" value="2"/>
</dbReference>
<evidence type="ECO:0000256" key="2">
    <source>
        <dbReference type="SAM" id="MobiDB-lite"/>
    </source>
</evidence>
<keyword evidence="3" id="KW-0812">Transmembrane</keyword>
<keyword evidence="3" id="KW-0472">Membrane</keyword>
<evidence type="ECO:0000256" key="1">
    <source>
        <dbReference type="ARBA" id="ARBA00007447"/>
    </source>
</evidence>
<gene>
    <name evidence="6" type="ORF">H072_6913</name>
</gene>
<dbReference type="HOGENOM" id="CLU_036919_0_0_1"/>
<dbReference type="STRING" id="1284197.S8ADX9"/>
<keyword evidence="7" id="KW-1185">Reference proteome</keyword>
<dbReference type="Proteomes" id="UP000015100">
    <property type="component" value="Unassembled WGS sequence"/>
</dbReference>
<dbReference type="PANTHER" id="PTHR47966:SF51">
    <property type="entry name" value="BETA-SITE APP-CLEAVING ENZYME, ISOFORM A-RELATED"/>
    <property type="match status" value="1"/>
</dbReference>
<keyword evidence="3" id="KW-1133">Transmembrane helix</keyword>
<reference evidence="6 7" key="1">
    <citation type="journal article" date="2013" name="PLoS Genet.">
        <title>Genomic mechanisms accounting for the adaptation to parasitism in nematode-trapping fungi.</title>
        <authorList>
            <person name="Meerupati T."/>
            <person name="Andersson K.M."/>
            <person name="Friman E."/>
            <person name="Kumar D."/>
            <person name="Tunlid A."/>
            <person name="Ahren D."/>
        </authorList>
    </citation>
    <scope>NUCLEOTIDE SEQUENCE [LARGE SCALE GENOMIC DNA]</scope>
    <source>
        <strain evidence="6 7">CBS 200.50</strain>
    </source>
</reference>
<name>S8ADX9_DACHA</name>
<comment type="similarity">
    <text evidence="1">Belongs to the peptidase A1 family.</text>
</comment>
<evidence type="ECO:0000313" key="7">
    <source>
        <dbReference type="Proteomes" id="UP000015100"/>
    </source>
</evidence>
<dbReference type="GO" id="GO:0004190">
    <property type="term" value="F:aspartic-type endopeptidase activity"/>
    <property type="evidence" value="ECO:0007669"/>
    <property type="project" value="InterPro"/>
</dbReference>
<dbReference type="AlphaFoldDB" id="S8ADX9"/>
<evidence type="ECO:0000256" key="4">
    <source>
        <dbReference type="SAM" id="SignalP"/>
    </source>
</evidence>
<feature type="signal peptide" evidence="4">
    <location>
        <begin position="1"/>
        <end position="26"/>
    </location>
</feature>
<evidence type="ECO:0000313" key="6">
    <source>
        <dbReference type="EMBL" id="EPS39286.1"/>
    </source>
</evidence>
<protein>
    <recommendedName>
        <fullName evidence="5">Peptidase A1 domain-containing protein</fullName>
    </recommendedName>
</protein>
<dbReference type="OMA" id="WVEDTIT"/>
<dbReference type="eggNOG" id="KOG1339">
    <property type="taxonomic scope" value="Eukaryota"/>
</dbReference>
<sequence>MDYRRHFYYKTGIVSLMLWLCPAVQQRVDGVTTLSLGAGGPLQLSERSIKAKRDDKQYVVLSTYFSDFELGEISLNVISNFLIGIDKQPIKLVVTPQHVTWVPHEPDSISQFCPSTAETRRACKIGGNYGYYTQKEPVRFNPFTFNESYNAESNLNATGNWIEDKVTAGDIEISLQFGLAQIWHSSPLLGLGIHPTNRDPKRPSYLEALVAQGKIATGRFASFYNIMDIGGPGEIVLGGVDREKFIGELEIWEARKHTGDVDAPGVTIDSFLGTTGPFNTTGIPLAAIDPSARSIFVPRSIYTEMLNTTEPYGLKKNMAGEWCLPCNVSIPEETAVTFWFNKTGIRVPFKDLILLIPSPKNDDSADLCQLRFWPTDDYLDVKTQWSFIFGGPFFSSAYVIFSPDKNLTAIANIQRNKTTQDIVPVGGSFVELSKIQGNFDSTPSPAPVPGGRPNIGAYVGGSLAGTIVLLVVAGILIHLWRKRQREMPNIPPPEQQVSYPRELDGKQKERNLIDSAPVLELSSGWPPELEAQINR</sequence>
<dbReference type="PROSITE" id="PS51767">
    <property type="entry name" value="PEPTIDASE_A1"/>
    <property type="match status" value="1"/>
</dbReference>
<reference evidence="7" key="2">
    <citation type="submission" date="2013-04" db="EMBL/GenBank/DDBJ databases">
        <title>Genomic mechanisms accounting for the adaptation to parasitism in nematode-trapping fungi.</title>
        <authorList>
            <person name="Ahren D.G."/>
        </authorList>
    </citation>
    <scope>NUCLEOTIDE SEQUENCE [LARGE SCALE GENOMIC DNA]</scope>
    <source>
        <strain evidence="7">CBS 200.50</strain>
    </source>
</reference>
<feature type="chain" id="PRO_5004560418" description="Peptidase A1 domain-containing protein" evidence="4">
    <location>
        <begin position="27"/>
        <end position="535"/>
    </location>
</feature>